<dbReference type="AlphaFoldDB" id="A0AA86GKC9"/>
<proteinExistence type="predicted"/>
<evidence type="ECO:0000256" key="1">
    <source>
        <dbReference type="SAM" id="Coils"/>
    </source>
</evidence>
<dbReference type="InterPro" id="IPR006311">
    <property type="entry name" value="TAT_signal"/>
</dbReference>
<evidence type="ECO:0000313" key="2">
    <source>
        <dbReference type="EMBL" id="AMG74442.1"/>
    </source>
</evidence>
<sequence>MLDRRTLIATLAAASALGATRSPARAMLADPAQSEGERLNALYERLFDMLVENDPEFATALGLDKGAHAAAKSRLADRSPAGIERSHDLYRFGLAALEKIDAAKLSGMDLVNYETFRGPWDHYVKAYDSFTYGLHSWPEPHPVTQLSGTYRSIPDFLVNQHSIADAADAEAYLARCEDFAVQLDNETNRMKTDHAAGIIPPDFVIDRTLGLYEKIMAPAAEANGLTTNLKARTDAKHIPGDWARRCAAIVAGKIYPAMRRQAAELARVRPKATHDAGVWRLPKGDAYYAYALNFATTTEMSAEAIHQLGLERMAELTARADAIFREQGMTGGTVAERLRALGEDKRFIYPNTDAGKTELIAKLNEQIEEMQRRLPEMFGRLPKAKVEIRRVPAEIEDGAAGGYYQIPALDGSRPGAYYINLRDTAENPSWTLPTLTYHEATPGHHHQIALAQEATGIPRLRRLPVYSVYTEGWGLYAEQLADEMGVYDGDLFGRLGYLQSYMFRAARLVVDTGLHHYRWSREKAIAYMNEALGTPEPSNVTEVERYCVWPGQATSYMVGQTRWVATRERARAALGDKFDIRAFHDTALAAGAMPIDVLGSMIDRWVAAQKA</sequence>
<feature type="coiled-coil region" evidence="1">
    <location>
        <begin position="353"/>
        <end position="380"/>
    </location>
</feature>
<keyword evidence="3" id="KW-1185">Reference proteome</keyword>
<organism evidence="2 3">
    <name type="scientific">Sphingopyxis granuli</name>
    <dbReference type="NCBI Taxonomy" id="267128"/>
    <lineage>
        <taxon>Bacteria</taxon>
        <taxon>Pseudomonadati</taxon>
        <taxon>Pseudomonadota</taxon>
        <taxon>Alphaproteobacteria</taxon>
        <taxon>Sphingomonadales</taxon>
        <taxon>Sphingomonadaceae</taxon>
        <taxon>Sphingopyxis</taxon>
    </lineage>
</organism>
<dbReference type="PANTHER" id="PTHR33361">
    <property type="entry name" value="GLR0591 PROTEIN"/>
    <property type="match status" value="1"/>
</dbReference>
<dbReference type="EMBL" id="CP012199">
    <property type="protein sequence ID" value="AMG74442.1"/>
    <property type="molecule type" value="Genomic_DNA"/>
</dbReference>
<dbReference type="PANTHER" id="PTHR33361:SF2">
    <property type="entry name" value="DUF885 DOMAIN-CONTAINING PROTEIN"/>
    <property type="match status" value="1"/>
</dbReference>
<dbReference type="Pfam" id="PF05960">
    <property type="entry name" value="DUF885"/>
    <property type="match status" value="1"/>
</dbReference>
<reference evidence="2 3" key="1">
    <citation type="journal article" date="2016" name="BMC Genomics">
        <title>Genomic analysis of the nitrate-respiring Sphingopyxis granuli (formerly Sphingomonas macrogoltabida) strain TFA.</title>
        <authorList>
            <person name="Garcia-Romero I."/>
            <person name="Perez-Pulido A.J."/>
            <person name="Gonzalez-Flores Y.E."/>
            <person name="Reyes-Ramirez F."/>
            <person name="Santero E."/>
            <person name="Floriano B."/>
        </authorList>
    </citation>
    <scope>NUCLEOTIDE SEQUENCE [LARGE SCALE GENOMIC DNA]</scope>
    <source>
        <strain evidence="2 3">TFA</strain>
    </source>
</reference>
<dbReference type="InterPro" id="IPR010281">
    <property type="entry name" value="DUF885"/>
</dbReference>
<dbReference type="Proteomes" id="UP000058599">
    <property type="component" value="Chromosome"/>
</dbReference>
<accession>A0AA86GKC9</accession>
<evidence type="ECO:0000313" key="3">
    <source>
        <dbReference type="Proteomes" id="UP000058599"/>
    </source>
</evidence>
<name>A0AA86GKC9_9SPHN</name>
<dbReference type="PROSITE" id="PS51318">
    <property type="entry name" value="TAT"/>
    <property type="match status" value="1"/>
</dbReference>
<dbReference type="RefSeq" id="WP_067183355.1">
    <property type="nucleotide sequence ID" value="NZ_CP012199.1"/>
</dbReference>
<dbReference type="KEGG" id="sgi:SGRAN_2067"/>
<protein>
    <submittedName>
        <fullName evidence="2">Tat pathway signal protein</fullName>
    </submittedName>
</protein>
<gene>
    <name evidence="2" type="ORF">SGRAN_2067</name>
</gene>
<keyword evidence="1" id="KW-0175">Coiled coil</keyword>